<name>A0AAD1T4G5_PELCU</name>
<accession>A0AAD1T4G5</accession>
<gene>
    <name evidence="2" type="ORF">PECUL_23A003573</name>
</gene>
<keyword evidence="3" id="KW-1185">Reference proteome</keyword>
<feature type="region of interest" description="Disordered" evidence="1">
    <location>
        <begin position="1"/>
        <end position="33"/>
    </location>
</feature>
<dbReference type="EMBL" id="OW240920">
    <property type="protein sequence ID" value="CAH2315100.1"/>
    <property type="molecule type" value="Genomic_DNA"/>
</dbReference>
<evidence type="ECO:0000313" key="2">
    <source>
        <dbReference type="EMBL" id="CAH2315100.1"/>
    </source>
</evidence>
<sequence>MDGFVNPSTGPHHEAAGTNMVASPTHSLSSEAGRPSLANISADIRALTAAMVTKEDLRALSENLHSAIRAEVTEMKADITTHSGRIQVVGSSSQALTAQVEAANLAIARQGNMLLAIRRQTEDLDNRGHRSNIRVRGLPEPDGEENVEATLLALFQEILGAEAPMTIEFDQSTQGQ</sequence>
<feature type="compositionally biased region" description="Polar residues" evidence="1">
    <location>
        <begin position="20"/>
        <end position="30"/>
    </location>
</feature>
<organism evidence="2 3">
    <name type="scientific">Pelobates cultripes</name>
    <name type="common">Western spadefoot toad</name>
    <dbReference type="NCBI Taxonomy" id="61616"/>
    <lineage>
        <taxon>Eukaryota</taxon>
        <taxon>Metazoa</taxon>
        <taxon>Chordata</taxon>
        <taxon>Craniata</taxon>
        <taxon>Vertebrata</taxon>
        <taxon>Euteleostomi</taxon>
        <taxon>Amphibia</taxon>
        <taxon>Batrachia</taxon>
        <taxon>Anura</taxon>
        <taxon>Pelobatoidea</taxon>
        <taxon>Pelobatidae</taxon>
        <taxon>Pelobates</taxon>
    </lineage>
</organism>
<reference evidence="2" key="1">
    <citation type="submission" date="2022-03" db="EMBL/GenBank/DDBJ databases">
        <authorList>
            <person name="Alioto T."/>
            <person name="Alioto T."/>
            <person name="Gomez Garrido J."/>
        </authorList>
    </citation>
    <scope>NUCLEOTIDE SEQUENCE</scope>
</reference>
<protein>
    <submittedName>
        <fullName evidence="2">Uncharacterized protein</fullName>
    </submittedName>
</protein>
<evidence type="ECO:0000313" key="3">
    <source>
        <dbReference type="Proteomes" id="UP001295444"/>
    </source>
</evidence>
<dbReference type="Proteomes" id="UP001295444">
    <property type="component" value="Chromosome 09"/>
</dbReference>
<evidence type="ECO:0000256" key="1">
    <source>
        <dbReference type="SAM" id="MobiDB-lite"/>
    </source>
</evidence>
<dbReference type="AlphaFoldDB" id="A0AAD1T4G5"/>
<proteinExistence type="predicted"/>